<dbReference type="PRINTS" id="PR00258">
    <property type="entry name" value="SPERACTRCPTR"/>
</dbReference>
<feature type="domain" description="Chitin-binding type-2" evidence="8">
    <location>
        <begin position="1197"/>
        <end position="1251"/>
    </location>
</feature>
<feature type="domain" description="SRCR" evidence="7">
    <location>
        <begin position="169"/>
        <end position="268"/>
    </location>
</feature>
<dbReference type="EMBL" id="JACVVK020000268">
    <property type="protein sequence ID" value="KAK7481052.1"/>
    <property type="molecule type" value="Genomic_DNA"/>
</dbReference>
<comment type="caution">
    <text evidence="6">Lacks conserved residue(s) required for the propagation of feature annotation.</text>
</comment>
<dbReference type="SMART" id="SM00494">
    <property type="entry name" value="ChtBD2"/>
    <property type="match status" value="2"/>
</dbReference>
<keyword evidence="1" id="KW-0732">Signal</keyword>
<dbReference type="AlphaFoldDB" id="A0ABD0K2E8"/>
<dbReference type="PANTHER" id="PTHR19331:SF465">
    <property type="entry name" value="EGG PEPTIDE SPERACT RECEPTOR"/>
    <property type="match status" value="1"/>
</dbReference>
<feature type="disulfide bond" evidence="6">
    <location>
        <begin position="25"/>
        <end position="35"/>
    </location>
</feature>
<accession>A0ABD0K2E8</accession>
<dbReference type="SUPFAM" id="SSF57625">
    <property type="entry name" value="Invertebrate chitin-binding proteins"/>
    <property type="match status" value="2"/>
</dbReference>
<dbReference type="PROSITE" id="PS50092">
    <property type="entry name" value="TSP1"/>
    <property type="match status" value="3"/>
</dbReference>
<feature type="domain" description="SRCR" evidence="7">
    <location>
        <begin position="603"/>
        <end position="757"/>
    </location>
</feature>
<feature type="domain" description="SRCR" evidence="7">
    <location>
        <begin position="1"/>
        <end position="54"/>
    </location>
</feature>
<evidence type="ECO:0000256" key="5">
    <source>
        <dbReference type="ARBA" id="ARBA00023180"/>
    </source>
</evidence>
<feature type="domain" description="SRCR" evidence="7">
    <location>
        <begin position="385"/>
        <end position="484"/>
    </location>
</feature>
<name>A0ABD0K2E8_9CAEN</name>
<feature type="disulfide bond" evidence="6">
    <location>
        <begin position="346"/>
        <end position="356"/>
    </location>
</feature>
<dbReference type="InterPro" id="IPR000884">
    <property type="entry name" value="TSP1_rpt"/>
</dbReference>
<dbReference type="InterPro" id="IPR001190">
    <property type="entry name" value="SRCR"/>
</dbReference>
<evidence type="ECO:0000256" key="2">
    <source>
        <dbReference type="ARBA" id="ARBA00022737"/>
    </source>
</evidence>
<keyword evidence="4" id="KW-0675">Receptor</keyword>
<reference evidence="9 10" key="1">
    <citation type="journal article" date="2023" name="Sci. Data">
        <title>Genome assembly of the Korean intertidal mud-creeper Batillaria attramentaria.</title>
        <authorList>
            <person name="Patra A.K."/>
            <person name="Ho P.T."/>
            <person name="Jun S."/>
            <person name="Lee S.J."/>
            <person name="Kim Y."/>
            <person name="Won Y.J."/>
        </authorList>
    </citation>
    <scope>NUCLEOTIDE SEQUENCE [LARGE SCALE GENOMIC DNA]</scope>
    <source>
        <strain evidence="9">Wonlab-2016</strain>
    </source>
</reference>
<protein>
    <submittedName>
        <fullName evidence="9">Uncharacterized protein</fullName>
    </submittedName>
</protein>
<dbReference type="PANTHER" id="PTHR19331">
    <property type="entry name" value="SCAVENGER RECEPTOR DOMAIN-CONTAINING"/>
    <property type="match status" value="1"/>
</dbReference>
<feature type="domain" description="SRCR" evidence="7">
    <location>
        <begin position="494"/>
        <end position="593"/>
    </location>
</feature>
<feature type="disulfide bond" evidence="6">
    <location>
        <begin position="728"/>
        <end position="738"/>
    </location>
</feature>
<keyword evidence="3 6" id="KW-1015">Disulfide bond</keyword>
<dbReference type="Pfam" id="PF00530">
    <property type="entry name" value="SRCR"/>
    <property type="match status" value="10"/>
</dbReference>
<feature type="domain" description="SRCR" evidence="7">
    <location>
        <begin position="276"/>
        <end position="375"/>
    </location>
</feature>
<feature type="disulfide bond" evidence="6">
    <location>
        <begin position="455"/>
        <end position="465"/>
    </location>
</feature>
<feature type="disulfide bond" evidence="6">
    <location>
        <begin position="917"/>
        <end position="927"/>
    </location>
</feature>
<dbReference type="PROSITE" id="PS50287">
    <property type="entry name" value="SRCR_2"/>
    <property type="match status" value="9"/>
</dbReference>
<dbReference type="SMART" id="SM00202">
    <property type="entry name" value="SR"/>
    <property type="match status" value="9"/>
</dbReference>
<dbReference type="InterPro" id="IPR036508">
    <property type="entry name" value="Chitin-bd_dom_sf"/>
</dbReference>
<feature type="disulfide bond" evidence="6">
    <location>
        <begin position="239"/>
        <end position="249"/>
    </location>
</feature>
<dbReference type="InterPro" id="IPR002557">
    <property type="entry name" value="Chitin-bd_dom"/>
</dbReference>
<organism evidence="9 10">
    <name type="scientific">Batillaria attramentaria</name>
    <dbReference type="NCBI Taxonomy" id="370345"/>
    <lineage>
        <taxon>Eukaryota</taxon>
        <taxon>Metazoa</taxon>
        <taxon>Spiralia</taxon>
        <taxon>Lophotrochozoa</taxon>
        <taxon>Mollusca</taxon>
        <taxon>Gastropoda</taxon>
        <taxon>Caenogastropoda</taxon>
        <taxon>Sorbeoconcha</taxon>
        <taxon>Cerithioidea</taxon>
        <taxon>Batillariidae</taxon>
        <taxon>Batillaria</taxon>
    </lineage>
</organism>
<keyword evidence="10" id="KW-1185">Reference proteome</keyword>
<feature type="non-terminal residue" evidence="9">
    <location>
        <position position="1"/>
    </location>
</feature>
<dbReference type="Gene3D" id="2.20.100.10">
    <property type="entry name" value="Thrombospondin type-1 (TSP1) repeat"/>
    <property type="match status" value="3"/>
</dbReference>
<proteinExistence type="predicted"/>
<sequence>YTGDLRRASLYPTQTAPILMDDVRCTGRETNLLDCQHTTRHNCGHNEDVALRCSDPTPSTTVRLVGGSTQYDGVLQVYSGGRWGTVCDDSWTSRESNTACRILFGSGYNGDIRRASLYPAQTIPILMDNVRCTGRETSLLDCQHITNHNCGHNEDVALTCSDSTPSTIVRLVSGSTQYDGVLQVYTGGRWGTVCDDSWTSRESQTACTILFGSGYTGDLRRASLYPTQTAPILMDDVRCTGRETSLLDCQHITRHNCGHNEDVALSCSAPRPSTTIRLVSGSTQYDGVLQVYSGGRWGTVCDDSWTSRESQTACRILFGSGYTGDLRLASLYPTQTAPILMDNVRCTGSETSLLDCQHITSHNCGHNEDVALRCSGSGPTPSTPVRLVGGRSQYDGVLQVYTGGRWGTVCDDSWTSRESQTACRILFGSGYSGDLRGASLYPTQTTPILMDDVRCTGRETNLLDCQHITSHNCGHNEDVALRCSSTAPRPSTTIRLVSGSTQYDGVLQVYSGGRWGTVCDDSWTSRESQTACRILFGSGYTGDLRRASLYPTQTAPILMDNVRCTGRETSLLDCQHITSHNCGHNEDVALRCSGSDSTPSTPVRLVGGSTHDGVLQVYTRGSYTGDLRRASFYPTQTAPILMDDVRCTGSETSLLDCQHITSHNCGHNEDVALNCSDSTPSTPVRLVGGSTHDGVLQVYTRGSYTGDLRRASFYPTQTAPILMDDVRCTGRETSLLDCQHITNHNCGHHEDVALRCSSTDSTPSTPVRLVGGSTHDGVLQVYTRGSYTGDLRRASFYPTQTAPILMDNVRCTGSETSLLDCQHITSHNCGHNEDVALNCSDPTPSTPVRLVGGSTHDGVLQVYSGGRWGTVCDDLWTSRESQTACRILFGSGYTGEFRRASFYPTQTAPILMDDVRCTGSETILLDCQHITSHNCRHSEDVALRCSVDGGWSAYEVENVGDCSVTCGGGQQNVTSRRTCNNPTPQFGGRDCDGEDIQIDTQSCNTIPCPVDGGWSAYEVENVGDCSVTCGGGQQNVTSRRTCSNPPPEFGGRDCDGEDTQIDTQSCNTNPCPVDGGWSEWDDWQDSDECSALCGGGAKDQWHIRRCDNPAPANGGRDCEGVDRENRNVACNTQECADLCPEEENTFISNTNNAGRYYQCAHGVAILMNCPNGTVWNQNSTSCIHDGSQQVQEFLSQGDQCDSNVSLSPHQDCTKYIWCIHGVANEMSCPAGTRFNPVSNVCDLESNVPCDN</sequence>
<dbReference type="Gene3D" id="2.170.140.10">
    <property type="entry name" value="Chitin binding domain"/>
    <property type="match status" value="2"/>
</dbReference>
<gene>
    <name evidence="9" type="ORF">BaRGS_00027688</name>
</gene>
<dbReference type="SMART" id="SM00209">
    <property type="entry name" value="TSP1"/>
    <property type="match status" value="3"/>
</dbReference>
<dbReference type="Proteomes" id="UP001519460">
    <property type="component" value="Unassembled WGS sequence"/>
</dbReference>
<feature type="disulfide bond" evidence="6">
    <location>
        <begin position="811"/>
        <end position="821"/>
    </location>
</feature>
<dbReference type="SUPFAM" id="SSF56487">
    <property type="entry name" value="SRCR-like"/>
    <property type="match status" value="10"/>
</dbReference>
<feature type="domain" description="SRCR" evidence="7">
    <location>
        <begin position="848"/>
        <end position="946"/>
    </location>
</feature>
<evidence type="ECO:0000259" key="8">
    <source>
        <dbReference type="PROSITE" id="PS50940"/>
    </source>
</evidence>
<evidence type="ECO:0000256" key="6">
    <source>
        <dbReference type="PROSITE-ProRule" id="PRU00196"/>
    </source>
</evidence>
<dbReference type="InterPro" id="IPR036772">
    <property type="entry name" value="SRCR-like_dom_sf"/>
</dbReference>
<dbReference type="Gene3D" id="3.10.250.10">
    <property type="entry name" value="SRCR-like domain"/>
    <property type="match status" value="10"/>
</dbReference>
<feature type="domain" description="Chitin-binding type-2" evidence="8">
    <location>
        <begin position="1136"/>
        <end position="1192"/>
    </location>
</feature>
<evidence type="ECO:0000313" key="9">
    <source>
        <dbReference type="EMBL" id="KAK7481052.1"/>
    </source>
</evidence>
<feature type="domain" description="SRCR" evidence="7">
    <location>
        <begin position="62"/>
        <end position="161"/>
    </location>
</feature>
<dbReference type="PROSITE" id="PS50940">
    <property type="entry name" value="CHIT_BIND_II"/>
    <property type="match status" value="2"/>
</dbReference>
<dbReference type="FunFam" id="3.10.250.10:FF:000007">
    <property type="entry name" value="Soluble scavenger receptor cysteine-rich domain-containing protein SSC5D"/>
    <property type="match status" value="6"/>
</dbReference>
<dbReference type="SUPFAM" id="SSF82895">
    <property type="entry name" value="TSP-1 type 1 repeat"/>
    <property type="match status" value="3"/>
</dbReference>
<dbReference type="Pfam" id="PF01607">
    <property type="entry name" value="CBM_14"/>
    <property type="match status" value="2"/>
</dbReference>
<evidence type="ECO:0000313" key="10">
    <source>
        <dbReference type="Proteomes" id="UP001519460"/>
    </source>
</evidence>
<evidence type="ECO:0000256" key="3">
    <source>
        <dbReference type="ARBA" id="ARBA00023157"/>
    </source>
</evidence>
<evidence type="ECO:0000259" key="7">
    <source>
        <dbReference type="PROSITE" id="PS50287"/>
    </source>
</evidence>
<keyword evidence="5" id="KW-0325">Glycoprotein</keyword>
<evidence type="ECO:0000256" key="4">
    <source>
        <dbReference type="ARBA" id="ARBA00023170"/>
    </source>
</evidence>
<dbReference type="Pfam" id="PF00090">
    <property type="entry name" value="TSP_1"/>
    <property type="match status" value="3"/>
</dbReference>
<evidence type="ECO:0000256" key="1">
    <source>
        <dbReference type="ARBA" id="ARBA00022729"/>
    </source>
</evidence>
<keyword evidence="2" id="KW-0677">Repeat</keyword>
<comment type="caution">
    <text evidence="9">The sequence shown here is derived from an EMBL/GenBank/DDBJ whole genome shotgun (WGS) entry which is preliminary data.</text>
</comment>
<feature type="domain" description="SRCR" evidence="7">
    <location>
        <begin position="801"/>
        <end position="840"/>
    </location>
</feature>
<feature type="disulfide bond" evidence="6">
    <location>
        <begin position="132"/>
        <end position="142"/>
    </location>
</feature>
<dbReference type="InterPro" id="IPR036383">
    <property type="entry name" value="TSP1_rpt_sf"/>
</dbReference>
<feature type="disulfide bond" evidence="6">
    <location>
        <begin position="564"/>
        <end position="574"/>
    </location>
</feature>